<dbReference type="Proteomes" id="UP001156701">
    <property type="component" value="Unassembled WGS sequence"/>
</dbReference>
<name>A0AA42FM29_9GAMM</name>
<evidence type="ECO:0000313" key="2">
    <source>
        <dbReference type="Proteomes" id="UP001156701"/>
    </source>
</evidence>
<organism evidence="1 2">
    <name type="scientific">Providencia huashanensis</name>
    <dbReference type="NCBI Taxonomy" id="3037798"/>
    <lineage>
        <taxon>Bacteria</taxon>
        <taxon>Pseudomonadati</taxon>
        <taxon>Pseudomonadota</taxon>
        <taxon>Gammaproteobacteria</taxon>
        <taxon>Enterobacterales</taxon>
        <taxon>Morganellaceae</taxon>
        <taxon>Providencia</taxon>
    </lineage>
</organism>
<sequence>MKFKVGDKVRVVKDTLEGEMDGYTGVFVRYDQHDDSLLNYYVEFDDGGENWFREEELELINE</sequence>
<evidence type="ECO:0000313" key="1">
    <source>
        <dbReference type="EMBL" id="MDG4698967.1"/>
    </source>
</evidence>
<dbReference type="EMBL" id="JARRYG010000049">
    <property type="protein sequence ID" value="MDG4698967.1"/>
    <property type="molecule type" value="Genomic_DNA"/>
</dbReference>
<proteinExistence type="predicted"/>
<dbReference type="AlphaFoldDB" id="A0AA42FM29"/>
<gene>
    <name evidence="1" type="ORF">P7V44_22370</name>
</gene>
<dbReference type="RefSeq" id="WP_210854869.1">
    <property type="nucleotide sequence ID" value="NZ_JARRYG010000049.1"/>
</dbReference>
<reference evidence="1" key="1">
    <citation type="submission" date="2023-03" db="EMBL/GenBank/DDBJ databases">
        <title>a new species belonging to Providencia genus.</title>
        <authorList>
            <person name="Yang W."/>
            <person name="Hu F."/>
            <person name="Shen S."/>
            <person name="Ding L."/>
            <person name="Yin D."/>
        </authorList>
    </citation>
    <scope>NUCLEOTIDE SEQUENCE</scope>
    <source>
        <strain evidence="1">CRE-3FA-0001</strain>
    </source>
</reference>
<comment type="caution">
    <text evidence="1">The sequence shown here is derived from an EMBL/GenBank/DDBJ whole genome shotgun (WGS) entry which is preliminary data.</text>
</comment>
<accession>A0AA42FM29</accession>
<protein>
    <submittedName>
        <fullName evidence="1">Uncharacterized protein</fullName>
    </submittedName>
</protein>